<proteinExistence type="predicted"/>
<evidence type="ECO:0000256" key="1">
    <source>
        <dbReference type="PROSITE-ProRule" id="PRU00152"/>
    </source>
</evidence>
<dbReference type="SMART" id="SM00308">
    <property type="entry name" value="LH2"/>
    <property type="match status" value="1"/>
</dbReference>
<dbReference type="SUPFAM" id="SSF48484">
    <property type="entry name" value="Lipoxigenase"/>
    <property type="match status" value="1"/>
</dbReference>
<dbReference type="InterPro" id="IPR000907">
    <property type="entry name" value="LipOase"/>
</dbReference>
<dbReference type="PROSITE" id="PS51393">
    <property type="entry name" value="LIPOXYGENASE_3"/>
    <property type="match status" value="1"/>
</dbReference>
<organism evidence="2">
    <name type="scientific">Triticum urartu</name>
    <name type="common">Red wild einkorn</name>
    <name type="synonym">Crithodium urartu</name>
    <dbReference type="NCBI Taxonomy" id="4572"/>
    <lineage>
        <taxon>Eukaryota</taxon>
        <taxon>Viridiplantae</taxon>
        <taxon>Streptophyta</taxon>
        <taxon>Embryophyta</taxon>
        <taxon>Tracheophyta</taxon>
        <taxon>Spermatophyta</taxon>
        <taxon>Magnoliopsida</taxon>
        <taxon>Liliopsida</taxon>
        <taxon>Poales</taxon>
        <taxon>Poaceae</taxon>
        <taxon>BOP clade</taxon>
        <taxon>Pooideae</taxon>
        <taxon>Triticodae</taxon>
        <taxon>Triticeae</taxon>
        <taxon>Triticinae</taxon>
        <taxon>Triticum</taxon>
    </lineage>
</organism>
<comment type="caution">
    <text evidence="1">Lacks conserved residue(s) required for the propagation of feature annotation.</text>
</comment>
<dbReference type="PANTHER" id="PTHR11771">
    <property type="entry name" value="LIPOXYGENASE"/>
    <property type="match status" value="1"/>
</dbReference>
<dbReference type="CDD" id="cd01751">
    <property type="entry name" value="PLAT_LH2"/>
    <property type="match status" value="1"/>
</dbReference>
<dbReference type="STRING" id="4572.M8A9G5"/>
<dbReference type="GO" id="GO:0016702">
    <property type="term" value="F:oxidoreductase activity, acting on single donors with incorporation of molecular oxygen, incorporation of two atoms of oxygen"/>
    <property type="evidence" value="ECO:0007669"/>
    <property type="project" value="InterPro"/>
</dbReference>
<evidence type="ECO:0000313" key="2">
    <source>
        <dbReference type="EMBL" id="EMS61315.1"/>
    </source>
</evidence>
<dbReference type="AlphaFoldDB" id="M8A9G5"/>
<name>M8A9G5_TRIUA</name>
<dbReference type="InterPro" id="IPR001024">
    <property type="entry name" value="PLAT/LH2_dom"/>
</dbReference>
<sequence>MGGLAAAPARGGVGAKWGKTEEEDKGRGCGLGGEGCFRGACEKVAVAAFRAPWGVRRVLGDPATRAFWRAASLARFALSHTVRRGDTVPGVALKYSVQLSNGKQYKCHWSSESEKEARMILGGLIDSLTGANKSARLKGTVVLMRKNVLDLTDFGATIMDGIGDFLGKGVTCQLISSTLVDHDNGGRGKVGAEAELEQWVTSLPSLTTGESKFGLTFDWEVEKLGVPGAIIVNNYHSSEFLLKTVTLHDVPGRGSLSFVANSWVYPAASYTYSRVFFANDVFKRCSERLVEIESKVVGMNHDPQLLNRNGPAKFPYMLLYPNTSDHKGAAAGLTAKGIPNSISI</sequence>
<dbReference type="Pfam" id="PF01477">
    <property type="entry name" value="PLAT"/>
    <property type="match status" value="1"/>
</dbReference>
<dbReference type="InterPro" id="IPR013819">
    <property type="entry name" value="LipOase_C"/>
</dbReference>
<dbReference type="eggNOG" id="KOG2850">
    <property type="taxonomic scope" value="Eukaryota"/>
</dbReference>
<dbReference type="Gene3D" id="2.60.60.20">
    <property type="entry name" value="PLAT/LH2 domain"/>
    <property type="match status" value="1"/>
</dbReference>
<dbReference type="InterPro" id="IPR036392">
    <property type="entry name" value="PLAT/LH2_dom_sf"/>
</dbReference>
<dbReference type="SUPFAM" id="SSF49723">
    <property type="entry name" value="Lipase/lipooxygenase domain (PLAT/LH2 domain)"/>
    <property type="match status" value="1"/>
</dbReference>
<gene>
    <name evidence="2" type="ORF">TRIUR3_10585</name>
</gene>
<dbReference type="Pfam" id="PF00305">
    <property type="entry name" value="Lipoxygenase"/>
    <property type="match status" value="1"/>
</dbReference>
<dbReference type="GO" id="GO:0034440">
    <property type="term" value="P:lipid oxidation"/>
    <property type="evidence" value="ECO:0007669"/>
    <property type="project" value="InterPro"/>
</dbReference>
<reference evidence="2" key="1">
    <citation type="journal article" date="2013" name="Nature">
        <title>Draft genome of the wheat A-genome progenitor Triticum urartu.</title>
        <authorList>
            <person name="Ling H.Q."/>
            <person name="Zhao S."/>
            <person name="Liu D."/>
            <person name="Wang J."/>
            <person name="Sun H."/>
            <person name="Zhang C."/>
            <person name="Fan H."/>
            <person name="Li D."/>
            <person name="Dong L."/>
            <person name="Tao Y."/>
            <person name="Gao C."/>
            <person name="Wu H."/>
            <person name="Li Y."/>
            <person name="Cui Y."/>
            <person name="Guo X."/>
            <person name="Zheng S."/>
            <person name="Wang B."/>
            <person name="Yu K."/>
            <person name="Liang Q."/>
            <person name="Yang W."/>
            <person name="Lou X."/>
            <person name="Chen J."/>
            <person name="Feng M."/>
            <person name="Jian J."/>
            <person name="Zhang X."/>
            <person name="Luo G."/>
            <person name="Jiang Y."/>
            <person name="Liu J."/>
            <person name="Wang Z."/>
            <person name="Sha Y."/>
            <person name="Zhang B."/>
            <person name="Wu H."/>
            <person name="Tang D."/>
            <person name="Shen Q."/>
            <person name="Xue P."/>
            <person name="Zou S."/>
            <person name="Wang X."/>
            <person name="Liu X."/>
            <person name="Wang F."/>
            <person name="Yang Y."/>
            <person name="An X."/>
            <person name="Dong Z."/>
            <person name="Zhang K."/>
            <person name="Zhang X."/>
            <person name="Luo M.C."/>
            <person name="Dvorak J."/>
            <person name="Tong Y."/>
            <person name="Wang J."/>
            <person name="Yang H."/>
            <person name="Li Z."/>
            <person name="Wang D."/>
            <person name="Zhang A."/>
            <person name="Wang J."/>
        </authorList>
    </citation>
    <scope>NUCLEOTIDE SEQUENCE</scope>
</reference>
<dbReference type="InterPro" id="IPR036226">
    <property type="entry name" value="LipOase_C_sf"/>
</dbReference>
<protein>
    <submittedName>
        <fullName evidence="2">Lipoxygenase 1</fullName>
    </submittedName>
</protein>
<dbReference type="PROSITE" id="PS50095">
    <property type="entry name" value="PLAT"/>
    <property type="match status" value="1"/>
</dbReference>
<dbReference type="EMBL" id="KD097960">
    <property type="protein sequence ID" value="EMS61315.1"/>
    <property type="molecule type" value="Genomic_DNA"/>
</dbReference>
<accession>M8A9G5</accession>
<dbReference type="InterPro" id="IPR042057">
    <property type="entry name" value="Lipoxy_PLAT/LH2"/>
</dbReference>
<dbReference type="GO" id="GO:0046872">
    <property type="term" value="F:metal ion binding"/>
    <property type="evidence" value="ECO:0007669"/>
    <property type="project" value="InterPro"/>
</dbReference>